<dbReference type="GO" id="GO:0008270">
    <property type="term" value="F:zinc ion binding"/>
    <property type="evidence" value="ECO:0007669"/>
    <property type="project" value="UniProtKB-KW"/>
</dbReference>
<dbReference type="Gene3D" id="4.10.60.10">
    <property type="entry name" value="Zinc finger, CCHC-type"/>
    <property type="match status" value="1"/>
</dbReference>
<evidence type="ECO:0000313" key="3">
    <source>
        <dbReference type="EMBL" id="RVW51355.1"/>
    </source>
</evidence>
<evidence type="ECO:0000259" key="2">
    <source>
        <dbReference type="PROSITE" id="PS50158"/>
    </source>
</evidence>
<name>A0A438EUI2_VITVI</name>
<dbReference type="Pfam" id="PF22936">
    <property type="entry name" value="Pol_BBD"/>
    <property type="match status" value="1"/>
</dbReference>
<dbReference type="SUPFAM" id="SSF57756">
    <property type="entry name" value="Retrovirus zinc finger-like domains"/>
    <property type="match status" value="1"/>
</dbReference>
<dbReference type="InterPro" id="IPR001878">
    <property type="entry name" value="Znf_CCHC"/>
</dbReference>
<dbReference type="GO" id="GO:0003676">
    <property type="term" value="F:nucleic acid binding"/>
    <property type="evidence" value="ECO:0007669"/>
    <property type="project" value="InterPro"/>
</dbReference>
<dbReference type="PROSITE" id="PS50158">
    <property type="entry name" value="ZF_CCHC"/>
    <property type="match status" value="1"/>
</dbReference>
<reference evidence="3 4" key="1">
    <citation type="journal article" date="2018" name="PLoS Genet.">
        <title>Population sequencing reveals clonal diversity and ancestral inbreeding in the grapevine cultivar Chardonnay.</title>
        <authorList>
            <person name="Roach M.J."/>
            <person name="Johnson D.L."/>
            <person name="Bohlmann J."/>
            <person name="van Vuuren H.J."/>
            <person name="Jones S.J."/>
            <person name="Pretorius I.S."/>
            <person name="Schmidt S.A."/>
            <person name="Borneman A.R."/>
        </authorList>
    </citation>
    <scope>NUCLEOTIDE SEQUENCE [LARGE SCALE GENOMIC DNA]</scope>
    <source>
        <strain evidence="4">cv. Chardonnay</strain>
        <tissue evidence="3">Leaf</tissue>
    </source>
</reference>
<dbReference type="InterPro" id="IPR054722">
    <property type="entry name" value="PolX-like_BBD"/>
</dbReference>
<keyword evidence="1" id="KW-0863">Zinc-finger</keyword>
<proteinExistence type="predicted"/>
<keyword evidence="1" id="KW-0479">Metal-binding</keyword>
<gene>
    <name evidence="3" type="primary">POLX_2780</name>
    <name evidence="3" type="ORF">CK203_094731</name>
</gene>
<dbReference type="Pfam" id="PF00098">
    <property type="entry name" value="zf-CCHC"/>
    <property type="match status" value="1"/>
</dbReference>
<dbReference type="EMBL" id="QGNW01001183">
    <property type="protein sequence ID" value="RVW51355.1"/>
    <property type="molecule type" value="Genomic_DNA"/>
</dbReference>
<organism evidence="3 4">
    <name type="scientific">Vitis vinifera</name>
    <name type="common">Grape</name>
    <dbReference type="NCBI Taxonomy" id="29760"/>
    <lineage>
        <taxon>Eukaryota</taxon>
        <taxon>Viridiplantae</taxon>
        <taxon>Streptophyta</taxon>
        <taxon>Embryophyta</taxon>
        <taxon>Tracheophyta</taxon>
        <taxon>Spermatophyta</taxon>
        <taxon>Magnoliopsida</taxon>
        <taxon>eudicotyledons</taxon>
        <taxon>Gunneridae</taxon>
        <taxon>Pentapetalae</taxon>
        <taxon>rosids</taxon>
        <taxon>Vitales</taxon>
        <taxon>Vitaceae</taxon>
        <taxon>Viteae</taxon>
        <taxon>Vitis</taxon>
    </lineage>
</organism>
<dbReference type="SMART" id="SM00343">
    <property type="entry name" value="ZnF_C2HC"/>
    <property type="match status" value="1"/>
</dbReference>
<sequence length="380" mass="43706">MAAESSNFVQPAIPKFDGHYDHWSMLMENFLRSKEYWSLVENGIPAAVEGIEPTEAQQKAIADHKLKDLKVKNYLFQAIDRNIMETILNKETGKHIRDSMKQKYQGSTRVKRAQLQALRREFEVLQMKEGESVDEYFARTLTIANKMKIHGESMKQVVIIEKILRSMTSRFDYVVCSVEESNDLDTLTIDELQSSLLVHEQRMNGHGRDEQALKVTYNDQVAGRGGRGRGAFRGRGRGRGRQAFNKAIVECYKCHQLGHFQYECPKWEKGAHYAELDEKEEMLLMSYVELNQSRKEDVWFLDSGCSNHMCGNKLWFSDLDEEFRQSVKLGNNSKMTVLGKGNIRMQVAGVTQVITDVFYIPELRNNLLSVGQLQEKGVLF</sequence>
<dbReference type="AlphaFoldDB" id="A0A438EUI2"/>
<keyword evidence="1" id="KW-0862">Zinc</keyword>
<dbReference type="InterPro" id="IPR036875">
    <property type="entry name" value="Znf_CCHC_sf"/>
</dbReference>
<dbReference type="Pfam" id="PF14223">
    <property type="entry name" value="Retrotran_gag_2"/>
    <property type="match status" value="1"/>
</dbReference>
<dbReference type="Proteomes" id="UP000288805">
    <property type="component" value="Unassembled WGS sequence"/>
</dbReference>
<evidence type="ECO:0000313" key="4">
    <source>
        <dbReference type="Proteomes" id="UP000288805"/>
    </source>
</evidence>
<accession>A0A438EUI2</accession>
<dbReference type="PANTHER" id="PTHR35317">
    <property type="entry name" value="OS04G0629600 PROTEIN"/>
    <property type="match status" value="1"/>
</dbReference>
<protein>
    <submittedName>
        <fullName evidence="3">Retrovirus-related Pol polyprotein from transposon TNT 1-94</fullName>
    </submittedName>
</protein>
<evidence type="ECO:0000256" key="1">
    <source>
        <dbReference type="PROSITE-ProRule" id="PRU00047"/>
    </source>
</evidence>
<dbReference type="Gramene" id="Vitis10g01978.t01">
    <property type="protein sequence ID" value="Vitis10g01978.t01.CDS"/>
    <property type="gene ID" value="Vitis10g01978"/>
</dbReference>
<feature type="domain" description="CCHC-type" evidence="2">
    <location>
        <begin position="251"/>
        <end position="266"/>
    </location>
</feature>
<comment type="caution">
    <text evidence="3">The sequence shown here is derived from an EMBL/GenBank/DDBJ whole genome shotgun (WGS) entry which is preliminary data.</text>
</comment>
<dbReference type="PANTHER" id="PTHR35317:SF34">
    <property type="match status" value="1"/>
</dbReference>